<organism evidence="2 3">
    <name type="scientific">Dibothriocephalus latus</name>
    <name type="common">Fish tapeworm</name>
    <name type="synonym">Diphyllobothrium latum</name>
    <dbReference type="NCBI Taxonomy" id="60516"/>
    <lineage>
        <taxon>Eukaryota</taxon>
        <taxon>Metazoa</taxon>
        <taxon>Spiralia</taxon>
        <taxon>Lophotrochozoa</taxon>
        <taxon>Platyhelminthes</taxon>
        <taxon>Cestoda</taxon>
        <taxon>Eucestoda</taxon>
        <taxon>Diphyllobothriidea</taxon>
        <taxon>Diphyllobothriidae</taxon>
        <taxon>Dibothriocephalus</taxon>
    </lineage>
</organism>
<reference evidence="2 3" key="1">
    <citation type="submission" date="2018-11" db="EMBL/GenBank/DDBJ databases">
        <authorList>
            <consortium name="Pathogen Informatics"/>
        </authorList>
    </citation>
    <scope>NUCLEOTIDE SEQUENCE [LARGE SCALE GENOMIC DNA]</scope>
</reference>
<gene>
    <name evidence="2" type="ORF">DILT_LOCUS5495</name>
</gene>
<dbReference type="AlphaFoldDB" id="A0A3P7KYP3"/>
<dbReference type="Proteomes" id="UP000281553">
    <property type="component" value="Unassembled WGS sequence"/>
</dbReference>
<name>A0A3P7KYP3_DIBLA</name>
<keyword evidence="3" id="KW-1185">Reference proteome</keyword>
<dbReference type="Pfam" id="PF23281">
    <property type="entry name" value="DAAF9_N"/>
    <property type="match status" value="1"/>
</dbReference>
<evidence type="ECO:0000259" key="1">
    <source>
        <dbReference type="Pfam" id="PF23281"/>
    </source>
</evidence>
<evidence type="ECO:0000313" key="2">
    <source>
        <dbReference type="EMBL" id="VDN09664.1"/>
    </source>
</evidence>
<dbReference type="OrthoDB" id="72033at2759"/>
<sequence length="145" mass="16612">MEAIYCFCTNENIQQYVKNIFILPDVIVFRSDSDDPDKCEDMKVQAFKMMVDKCQKIAIPYSSGISGDDFEKSKLECWPLIQSFACNINDTAVIDTYKAICLGLSNLVENLEQYSFQYVKTAIEKAKKMIARNLSSVTYQKINLE</sequence>
<proteinExistence type="predicted"/>
<evidence type="ECO:0000313" key="3">
    <source>
        <dbReference type="Proteomes" id="UP000281553"/>
    </source>
</evidence>
<feature type="domain" description="DAAF9 N-terminal" evidence="1">
    <location>
        <begin position="30"/>
        <end position="88"/>
    </location>
</feature>
<accession>A0A3P7KYP3</accession>
<dbReference type="EMBL" id="UYRU01047534">
    <property type="protein sequence ID" value="VDN09664.1"/>
    <property type="molecule type" value="Genomic_DNA"/>
</dbReference>
<dbReference type="PANTHER" id="PTHR33664:SF1">
    <property type="entry name" value="DYNEIN AXONEMAL ASSEMBLY FACTOR 9"/>
    <property type="match status" value="1"/>
</dbReference>
<dbReference type="PANTHER" id="PTHR33664">
    <property type="entry name" value="RCG26366"/>
    <property type="match status" value="1"/>
</dbReference>
<dbReference type="InterPro" id="IPR040342">
    <property type="entry name" value="DNAAF9"/>
</dbReference>
<protein>
    <recommendedName>
        <fullName evidence="1">DAAF9 N-terminal domain-containing protein</fullName>
    </recommendedName>
</protein>
<dbReference type="InterPro" id="IPR056498">
    <property type="entry name" value="DAAF9_N"/>
</dbReference>